<evidence type="ECO:0000313" key="1">
    <source>
        <dbReference type="EMBL" id="KAH7938017.1"/>
    </source>
</evidence>
<keyword evidence="2" id="KW-1185">Reference proteome</keyword>
<evidence type="ECO:0000313" key="2">
    <source>
        <dbReference type="Proteomes" id="UP000821865"/>
    </source>
</evidence>
<proteinExistence type="predicted"/>
<reference evidence="1" key="1">
    <citation type="submission" date="2020-05" db="EMBL/GenBank/DDBJ databases">
        <title>Large-scale comparative analyses of tick genomes elucidate their genetic diversity and vector capacities.</title>
        <authorList>
            <person name="Jia N."/>
            <person name="Wang J."/>
            <person name="Shi W."/>
            <person name="Du L."/>
            <person name="Sun Y."/>
            <person name="Zhan W."/>
            <person name="Jiang J."/>
            <person name="Wang Q."/>
            <person name="Zhang B."/>
            <person name="Ji P."/>
            <person name="Sakyi L.B."/>
            <person name="Cui X."/>
            <person name="Yuan T."/>
            <person name="Jiang B."/>
            <person name="Yang W."/>
            <person name="Lam T.T.-Y."/>
            <person name="Chang Q."/>
            <person name="Ding S."/>
            <person name="Wang X."/>
            <person name="Zhu J."/>
            <person name="Ruan X."/>
            <person name="Zhao L."/>
            <person name="Wei J."/>
            <person name="Que T."/>
            <person name="Du C."/>
            <person name="Cheng J."/>
            <person name="Dai P."/>
            <person name="Han X."/>
            <person name="Huang E."/>
            <person name="Gao Y."/>
            <person name="Liu J."/>
            <person name="Shao H."/>
            <person name="Ye R."/>
            <person name="Li L."/>
            <person name="Wei W."/>
            <person name="Wang X."/>
            <person name="Wang C."/>
            <person name="Yang T."/>
            <person name="Huo Q."/>
            <person name="Li W."/>
            <person name="Guo W."/>
            <person name="Chen H."/>
            <person name="Zhou L."/>
            <person name="Ni X."/>
            <person name="Tian J."/>
            <person name="Zhou Y."/>
            <person name="Sheng Y."/>
            <person name="Liu T."/>
            <person name="Pan Y."/>
            <person name="Xia L."/>
            <person name="Li J."/>
            <person name="Zhao F."/>
            <person name="Cao W."/>
        </authorList>
    </citation>
    <scope>NUCLEOTIDE SEQUENCE</scope>
    <source>
        <strain evidence="1">Dsil-2018</strain>
    </source>
</reference>
<gene>
    <name evidence="1" type="ORF">HPB49_019120</name>
</gene>
<dbReference type="EMBL" id="CM023477">
    <property type="protein sequence ID" value="KAH7938017.1"/>
    <property type="molecule type" value="Genomic_DNA"/>
</dbReference>
<comment type="caution">
    <text evidence="1">The sequence shown here is derived from an EMBL/GenBank/DDBJ whole genome shotgun (WGS) entry which is preliminary data.</text>
</comment>
<sequence>MADGGGRLLWTDQATLKVLNLIRDLDVVHVLKSKRQRNQQTFMTIEELLSPLGYDWSWQQIRCHWKNLKSRYNHERRNLRPGQKSTWKYYNVMDSLLKQQTRAEDSASARGDDSENSSGAENSTDAGHYLPSSQAIQGSSQHGSDEYIVPTLQDPGTLSSTNGVLVQHLGAAASVELETVGANTVQVKKEVETDEEGQCEEPLVVTPNGSCEDAETQPAAPILQVMPSVDHSLGLAPERTELQQIEQILSEPDIANSMNSQEEASAVSQSNSIERSADIRTRTSRRYFFTTGTPGLVEKKARLELDILAATKRKLLAEQMKAEAEQRKAVAETLLLTEALKKYDEEKKKAMAETMFLVQERIRSEEETRRAAAMAAFHVEEKRKAAAEAEMLIEHKKYFMEQRKTEAVLFLDKLNEVVVVGRRMSDSRWSRVAAADSAVELVMSRRGKPKAKYAGRTFTLDTRNDQRYRWRCDVRQCRSRLTTDLYENHHMVYRFREHDEDQHRRVASERKRRDATYRQQPTKKIGDFRYVLENRIGGLHFWRCEYVSCPGRCRTHDGHLVAGPSQHTHQPHAAMDEPDTVHECEDSSSCTEFQPDACEKAPPGISEAITTDADPKQREVSLQQHQQERRSQISNGSADSPVVIKSEPCSPLTPEAAKTSDVGVSAVDEAAQTNAPDVITAGTTAAGDDGPLLRVSSPFSCSDQRSSLQTAYDETAAAVPEASHYVDSSEYEGNDEEEQWPLSSADAAVISEAMEERSHLAAAAGYGLAASGRNSSLAEVLQMTAGTADSREQDLRAGILLQVRRLLEAETDLVNERRRNEVLRGKLLRRQLLGIVTENEPALPYI</sequence>
<accession>A0ACB8CAU8</accession>
<protein>
    <submittedName>
        <fullName evidence="1">Uncharacterized protein</fullName>
    </submittedName>
</protein>
<dbReference type="Proteomes" id="UP000821865">
    <property type="component" value="Chromosome 8"/>
</dbReference>
<name>A0ACB8CAU8_DERSI</name>
<organism evidence="1 2">
    <name type="scientific">Dermacentor silvarum</name>
    <name type="common">Tick</name>
    <dbReference type="NCBI Taxonomy" id="543639"/>
    <lineage>
        <taxon>Eukaryota</taxon>
        <taxon>Metazoa</taxon>
        <taxon>Ecdysozoa</taxon>
        <taxon>Arthropoda</taxon>
        <taxon>Chelicerata</taxon>
        <taxon>Arachnida</taxon>
        <taxon>Acari</taxon>
        <taxon>Parasitiformes</taxon>
        <taxon>Ixodida</taxon>
        <taxon>Ixodoidea</taxon>
        <taxon>Ixodidae</taxon>
        <taxon>Rhipicephalinae</taxon>
        <taxon>Dermacentor</taxon>
    </lineage>
</organism>